<feature type="region of interest" description="Disordered" evidence="1">
    <location>
        <begin position="76"/>
        <end position="211"/>
    </location>
</feature>
<proteinExistence type="predicted"/>
<comment type="caution">
    <text evidence="2">The sequence shown here is derived from an EMBL/GenBank/DDBJ whole genome shotgun (WGS) entry which is preliminary data.</text>
</comment>
<dbReference type="EMBL" id="JAACJM010000379">
    <property type="protein sequence ID" value="KAF5327969.1"/>
    <property type="molecule type" value="Genomic_DNA"/>
</dbReference>
<keyword evidence="3" id="KW-1185">Reference proteome</keyword>
<evidence type="ECO:0000256" key="1">
    <source>
        <dbReference type="SAM" id="MobiDB-lite"/>
    </source>
</evidence>
<dbReference type="Proteomes" id="UP000559256">
    <property type="component" value="Unassembled WGS sequence"/>
</dbReference>
<accession>A0A8H5BRN2</accession>
<sequence length="236" mass="24860">MDTTRIVRFEDECVLIPEYDRSTSENGGGGGAFGFKKLMIPLFKRSDDSFIHKARSPTSPSLASPLPSCLVHRDISTPTGRKVQRRPSLPLPVKVISSSTSPNLPSLSPSLSKSPSTYPNPNPFTLPTTIPSAPAVPIVSPQPKKPNRPSSISSKGVNLGIPTKANGKKGGVGSEETEGDDEEGEVGLDVDVGGGYGYQARGGGDADAAQTKEDTAVNLQAVDTLLNIPTFMENDD</sequence>
<evidence type="ECO:0000313" key="3">
    <source>
        <dbReference type="Proteomes" id="UP000559256"/>
    </source>
</evidence>
<protein>
    <submittedName>
        <fullName evidence="2">Uncharacterized protein</fullName>
    </submittedName>
</protein>
<evidence type="ECO:0000313" key="2">
    <source>
        <dbReference type="EMBL" id="KAF5327969.1"/>
    </source>
</evidence>
<dbReference type="AlphaFoldDB" id="A0A8H5BRN2"/>
<feature type="compositionally biased region" description="Low complexity" evidence="1">
    <location>
        <begin position="97"/>
        <end position="116"/>
    </location>
</feature>
<feature type="compositionally biased region" description="Gly residues" evidence="1">
    <location>
        <begin position="192"/>
        <end position="205"/>
    </location>
</feature>
<feature type="compositionally biased region" description="Acidic residues" evidence="1">
    <location>
        <begin position="175"/>
        <end position="188"/>
    </location>
</feature>
<gene>
    <name evidence="2" type="ORF">D9758_017745</name>
</gene>
<reference evidence="2 3" key="1">
    <citation type="journal article" date="2020" name="ISME J.">
        <title>Uncovering the hidden diversity of litter-decomposition mechanisms in mushroom-forming fungi.</title>
        <authorList>
            <person name="Floudas D."/>
            <person name="Bentzer J."/>
            <person name="Ahren D."/>
            <person name="Johansson T."/>
            <person name="Persson P."/>
            <person name="Tunlid A."/>
        </authorList>
    </citation>
    <scope>NUCLEOTIDE SEQUENCE [LARGE SCALE GENOMIC DNA]</scope>
    <source>
        <strain evidence="2 3">CBS 291.85</strain>
    </source>
</reference>
<name>A0A8H5BRN2_9AGAR</name>
<feature type="non-terminal residue" evidence="2">
    <location>
        <position position="1"/>
    </location>
</feature>
<organism evidence="2 3">
    <name type="scientific">Tetrapyrgos nigripes</name>
    <dbReference type="NCBI Taxonomy" id="182062"/>
    <lineage>
        <taxon>Eukaryota</taxon>
        <taxon>Fungi</taxon>
        <taxon>Dikarya</taxon>
        <taxon>Basidiomycota</taxon>
        <taxon>Agaricomycotina</taxon>
        <taxon>Agaricomycetes</taxon>
        <taxon>Agaricomycetidae</taxon>
        <taxon>Agaricales</taxon>
        <taxon>Marasmiineae</taxon>
        <taxon>Marasmiaceae</taxon>
        <taxon>Tetrapyrgos</taxon>
    </lineage>
</organism>